<dbReference type="RefSeq" id="WP_194447498.1">
    <property type="nucleotide sequence ID" value="NZ_CP063849.1"/>
</dbReference>
<dbReference type="Pfam" id="PF00535">
    <property type="entry name" value="Glycos_transf_2"/>
    <property type="match status" value="1"/>
</dbReference>
<keyword evidence="1" id="KW-0812">Transmembrane</keyword>
<name>A0A7S7NLJ0_PALFE</name>
<organism evidence="3 4">
    <name type="scientific">Paludibaculum fermentans</name>
    <dbReference type="NCBI Taxonomy" id="1473598"/>
    <lineage>
        <taxon>Bacteria</taxon>
        <taxon>Pseudomonadati</taxon>
        <taxon>Acidobacteriota</taxon>
        <taxon>Terriglobia</taxon>
        <taxon>Bryobacterales</taxon>
        <taxon>Bryobacteraceae</taxon>
        <taxon>Paludibaculum</taxon>
    </lineage>
</organism>
<keyword evidence="3" id="KW-0808">Transferase</keyword>
<evidence type="ECO:0000313" key="3">
    <source>
        <dbReference type="EMBL" id="QOY85828.1"/>
    </source>
</evidence>
<protein>
    <submittedName>
        <fullName evidence="3">Glycosyltransferase family 2 protein</fullName>
    </submittedName>
</protein>
<dbReference type="PANTHER" id="PTHR48090">
    <property type="entry name" value="UNDECAPRENYL-PHOSPHATE 4-DEOXY-4-FORMAMIDO-L-ARABINOSE TRANSFERASE-RELATED"/>
    <property type="match status" value="1"/>
</dbReference>
<evidence type="ECO:0000313" key="4">
    <source>
        <dbReference type="Proteomes" id="UP000593892"/>
    </source>
</evidence>
<accession>A0A7S7NLJ0</accession>
<keyword evidence="4" id="KW-1185">Reference proteome</keyword>
<dbReference type="Proteomes" id="UP000593892">
    <property type="component" value="Chromosome"/>
</dbReference>
<keyword evidence="1" id="KW-1133">Transmembrane helix</keyword>
<dbReference type="EMBL" id="CP063849">
    <property type="protein sequence ID" value="QOY85828.1"/>
    <property type="molecule type" value="Genomic_DNA"/>
</dbReference>
<dbReference type="SUPFAM" id="SSF53448">
    <property type="entry name" value="Nucleotide-diphospho-sugar transferases"/>
    <property type="match status" value="1"/>
</dbReference>
<evidence type="ECO:0000259" key="2">
    <source>
        <dbReference type="Pfam" id="PF00535"/>
    </source>
</evidence>
<proteinExistence type="predicted"/>
<dbReference type="InterPro" id="IPR029044">
    <property type="entry name" value="Nucleotide-diphossugar_trans"/>
</dbReference>
<reference evidence="3 4" key="1">
    <citation type="submission" date="2020-10" db="EMBL/GenBank/DDBJ databases">
        <title>Complete genome sequence of Paludibaculum fermentans P105T, a facultatively anaerobic acidobacterium capable of dissimilatory Fe(III) reduction.</title>
        <authorList>
            <person name="Dedysh S.N."/>
            <person name="Beletsky A.V."/>
            <person name="Kulichevskaya I.S."/>
            <person name="Mardanov A.V."/>
            <person name="Ravin N.V."/>
        </authorList>
    </citation>
    <scope>NUCLEOTIDE SEQUENCE [LARGE SCALE GENOMIC DNA]</scope>
    <source>
        <strain evidence="3 4">P105</strain>
    </source>
</reference>
<dbReference type="CDD" id="cd04179">
    <property type="entry name" value="DPM_DPG-synthase_like"/>
    <property type="match status" value="1"/>
</dbReference>
<dbReference type="AlphaFoldDB" id="A0A7S7NLJ0"/>
<dbReference type="GO" id="GO:0016740">
    <property type="term" value="F:transferase activity"/>
    <property type="evidence" value="ECO:0007669"/>
    <property type="project" value="UniProtKB-KW"/>
</dbReference>
<dbReference type="Gene3D" id="3.90.550.10">
    <property type="entry name" value="Spore Coat Polysaccharide Biosynthesis Protein SpsA, Chain A"/>
    <property type="match status" value="1"/>
</dbReference>
<dbReference type="PANTHER" id="PTHR48090:SF7">
    <property type="entry name" value="RFBJ PROTEIN"/>
    <property type="match status" value="1"/>
</dbReference>
<evidence type="ECO:0000256" key="1">
    <source>
        <dbReference type="SAM" id="Phobius"/>
    </source>
</evidence>
<dbReference type="InterPro" id="IPR050256">
    <property type="entry name" value="Glycosyltransferase_2"/>
</dbReference>
<dbReference type="InterPro" id="IPR001173">
    <property type="entry name" value="Glyco_trans_2-like"/>
</dbReference>
<feature type="transmembrane region" description="Helical" evidence="1">
    <location>
        <begin position="128"/>
        <end position="146"/>
    </location>
</feature>
<dbReference type="KEGG" id="pfer:IRI77_23790"/>
<keyword evidence="1" id="KW-0472">Membrane</keyword>
<feature type="domain" description="Glycosyltransferase 2-like" evidence="2">
    <location>
        <begin position="8"/>
        <end position="162"/>
    </location>
</feature>
<sequence length="225" mass="25855">MYKNLSITVVIPCLNEEQGIEKVLSRMPEFVDEVIVVDNGSTDRTADVARSFGAQVIREGVRGYGRSYKKGFSLATGDVIVTLDGDHSYPPDAISYLLEAYLHLEADFLNASRFPVRDRRAMSFKHKFGNLVLSVVMSLLFFRWIHDSQSGMWVFSRKILKDMILESDGMAFSEEIKIEALLHPTARFEEIAIMYTSRLGEIKLNPWRDGFQNLFFLLKKRFARR</sequence>
<gene>
    <name evidence="3" type="ORF">IRI77_23790</name>
</gene>